<dbReference type="KEGG" id="saqi:AXG55_13135"/>
<dbReference type="GO" id="GO:0008276">
    <property type="term" value="F:protein methyltransferase activity"/>
    <property type="evidence" value="ECO:0007669"/>
    <property type="project" value="InterPro"/>
</dbReference>
<evidence type="ECO:0000313" key="5">
    <source>
        <dbReference type="EMBL" id="APJ04790.1"/>
    </source>
</evidence>
<dbReference type="Gene3D" id="3.40.50.150">
    <property type="entry name" value="Vaccinia Virus protein VP39"/>
    <property type="match status" value="1"/>
</dbReference>
<dbReference type="InterPro" id="IPR029063">
    <property type="entry name" value="SAM-dependent_MTases_sf"/>
</dbReference>
<dbReference type="Gene3D" id="1.10.8.10">
    <property type="entry name" value="DNA helicase RuvA subunit, C-terminal domain"/>
    <property type="match status" value="1"/>
</dbReference>
<dbReference type="STRING" id="1915309.AXG55_13135"/>
<dbReference type="GO" id="GO:0003676">
    <property type="term" value="F:nucleic acid binding"/>
    <property type="evidence" value="ECO:0007669"/>
    <property type="project" value="InterPro"/>
</dbReference>
<dbReference type="InterPro" id="IPR004556">
    <property type="entry name" value="HemK-like"/>
</dbReference>
<dbReference type="PANTHER" id="PTHR18895">
    <property type="entry name" value="HEMK METHYLTRANSFERASE"/>
    <property type="match status" value="1"/>
</dbReference>
<evidence type="ECO:0000256" key="1">
    <source>
        <dbReference type="ARBA" id="ARBA00022603"/>
    </source>
</evidence>
<evidence type="ECO:0000313" key="6">
    <source>
        <dbReference type="Proteomes" id="UP000184731"/>
    </source>
</evidence>
<keyword evidence="2 5" id="KW-0808">Transferase</keyword>
<dbReference type="NCBIfam" id="TIGR00536">
    <property type="entry name" value="hemK_fam"/>
    <property type="match status" value="1"/>
</dbReference>
<dbReference type="PANTHER" id="PTHR18895:SF74">
    <property type="entry name" value="MTRF1L RELEASE FACTOR GLUTAMINE METHYLTRANSFERASE"/>
    <property type="match status" value="1"/>
</dbReference>
<dbReference type="AlphaFoldDB" id="A0A1L4D3N2"/>
<dbReference type="RefSeq" id="WP_148698547.1">
    <property type="nucleotide sequence ID" value="NZ_CP017834.1"/>
</dbReference>
<proteinExistence type="predicted"/>
<evidence type="ECO:0000256" key="2">
    <source>
        <dbReference type="ARBA" id="ARBA00022679"/>
    </source>
</evidence>
<evidence type="ECO:0000256" key="3">
    <source>
        <dbReference type="ARBA" id="ARBA00022691"/>
    </source>
</evidence>
<dbReference type="NCBIfam" id="TIGR03534">
    <property type="entry name" value="RF_mod_PrmC"/>
    <property type="match status" value="1"/>
</dbReference>
<dbReference type="Pfam" id="PF17827">
    <property type="entry name" value="PrmC_N"/>
    <property type="match status" value="1"/>
</dbReference>
<accession>A0A1L4D3N2</accession>
<dbReference type="InterPro" id="IPR040758">
    <property type="entry name" value="PrmC_N"/>
</dbReference>
<dbReference type="SUPFAM" id="SSF53335">
    <property type="entry name" value="S-adenosyl-L-methionine-dependent methyltransferases"/>
    <property type="match status" value="1"/>
</dbReference>
<reference evidence="5 6" key="1">
    <citation type="submission" date="2016-10" db="EMBL/GenBank/DDBJ databases">
        <title>Silvanigrella aquatica sp. nov., isolated from a freshwater lake located in the Black Forest, Germany, description of Silvanigrellaceae fam. nov., Silvanigrellales ord. nov., reclassification of the order Bdellovibrionales in the class Oligoflexia, reclassification of the families Bacteriovoracaceae and Halobacteriovoraceae in the new order Bacteriovoracales ord. nov., and reclassification of the family Pseudobacteriovoracaceae in the order Oligoflexiales.</title>
        <authorList>
            <person name="Hahn M.W."/>
            <person name="Schmidt J."/>
            <person name="Koll U."/>
            <person name="Rohde M."/>
            <person name="Verbag S."/>
            <person name="Pitt A."/>
            <person name="Nakai R."/>
            <person name="Naganuma T."/>
            <person name="Lang E."/>
        </authorList>
    </citation>
    <scope>NUCLEOTIDE SEQUENCE [LARGE SCALE GENOMIC DNA]</scope>
    <source>
        <strain evidence="5 6">MWH-Nonnen-W8red</strain>
    </source>
</reference>
<protein>
    <submittedName>
        <fullName evidence="5">Protein-(Glutamine-N5) methyltransferase, release factor-specific</fullName>
    </submittedName>
</protein>
<dbReference type="InterPro" id="IPR002052">
    <property type="entry name" value="DNA_methylase_N6_adenine_CS"/>
</dbReference>
<keyword evidence="3" id="KW-0949">S-adenosyl-L-methionine</keyword>
<feature type="domain" description="Release factor glutamine methyltransferase N-terminal" evidence="4">
    <location>
        <begin position="17"/>
        <end position="86"/>
    </location>
</feature>
<dbReference type="Proteomes" id="UP000184731">
    <property type="component" value="Chromosome"/>
</dbReference>
<dbReference type="OrthoDB" id="5297556at2"/>
<dbReference type="InterPro" id="IPR019874">
    <property type="entry name" value="RF_methyltr_PrmC"/>
</dbReference>
<keyword evidence="6" id="KW-1185">Reference proteome</keyword>
<name>A0A1L4D3N2_9BACT</name>
<dbReference type="PROSITE" id="PS00092">
    <property type="entry name" value="N6_MTASE"/>
    <property type="match status" value="1"/>
</dbReference>
<dbReference type="EMBL" id="CP017834">
    <property type="protein sequence ID" value="APJ04790.1"/>
    <property type="molecule type" value="Genomic_DNA"/>
</dbReference>
<dbReference type="Pfam" id="PF06325">
    <property type="entry name" value="PrmA"/>
    <property type="match status" value="1"/>
</dbReference>
<organism evidence="5 6">
    <name type="scientific">Silvanigrella aquatica</name>
    <dbReference type="NCBI Taxonomy" id="1915309"/>
    <lineage>
        <taxon>Bacteria</taxon>
        <taxon>Pseudomonadati</taxon>
        <taxon>Bdellovibrionota</taxon>
        <taxon>Oligoflexia</taxon>
        <taxon>Silvanigrellales</taxon>
        <taxon>Silvanigrellaceae</taxon>
        <taxon>Silvanigrella</taxon>
    </lineage>
</organism>
<keyword evidence="1 5" id="KW-0489">Methyltransferase</keyword>
<dbReference type="CDD" id="cd02440">
    <property type="entry name" value="AdoMet_MTases"/>
    <property type="match status" value="1"/>
</dbReference>
<sequence length="311" mass="36041">MQLNGHDKKEMLWTIREIINWTAKRFAESGIETARLDAQLLLGRVLNLTKIQLYMEMDKPLTNEERTRFRELIKRRLAGEPVAYLLNEKYWHNLKLYVDNRVLIPRPETESMLDFVLQWCKSQNKIPEIVFDFCTGSGCLAIALAKKFPNAKIIAIDISHDALEVAQKNAVLNDVGNIIWEQADVTNSELYKILSLEYNVADIIVANPPYVTEKEWNELDLTVKDFEPKLALVSEDEGLKIGKCIFDNISEFKLLKQSSIFAMELAEKQPQKICSDINKTIQLNHPMWNIPINEYFSLCDYEGKDRFLVRV</sequence>
<gene>
    <name evidence="5" type="ORF">AXG55_13135</name>
</gene>
<dbReference type="GO" id="GO:0032259">
    <property type="term" value="P:methylation"/>
    <property type="evidence" value="ECO:0007669"/>
    <property type="project" value="UniProtKB-KW"/>
</dbReference>
<dbReference type="InterPro" id="IPR050320">
    <property type="entry name" value="N5-glutamine_MTase"/>
</dbReference>
<evidence type="ECO:0000259" key="4">
    <source>
        <dbReference type="Pfam" id="PF17827"/>
    </source>
</evidence>